<reference evidence="2 3" key="1">
    <citation type="submission" date="2024-09" db="EMBL/GenBank/DDBJ databases">
        <title>Rethinking Asexuality: The Enigmatic Case of Functional Sexual Genes in Lepraria (Stereocaulaceae).</title>
        <authorList>
            <person name="Doellman M."/>
            <person name="Sun Y."/>
            <person name="Barcenas-Pena A."/>
            <person name="Lumbsch H.T."/>
            <person name="Grewe F."/>
        </authorList>
    </citation>
    <scope>NUCLEOTIDE SEQUENCE [LARGE SCALE GENOMIC DNA]</scope>
    <source>
        <strain evidence="2 3">Mercado 3170</strain>
    </source>
</reference>
<feature type="region of interest" description="Disordered" evidence="1">
    <location>
        <begin position="152"/>
        <end position="192"/>
    </location>
</feature>
<feature type="compositionally biased region" description="Basic and acidic residues" evidence="1">
    <location>
        <begin position="77"/>
        <end position="120"/>
    </location>
</feature>
<sequence>MSYASRHRIWIDTCPADDYNHSGTKHTELMDDEPNCPDCGAIDPDHPVHMSSASSASRESRPQAQGVQIIDLSESPENPRRERVFRVREGPEYRVSDTKANDPMRPRQSERPRRAEVPIKEDEEEKPPAGPCFMGMPRPLAAPAAPAALVSVPRSADPVRPQQPARPGEAAMGRTIVSRARTGAFQKRARRE</sequence>
<evidence type="ECO:0000313" key="2">
    <source>
        <dbReference type="EMBL" id="KAL2038971.1"/>
    </source>
</evidence>
<organism evidence="2 3">
    <name type="scientific">Stereocaulon virgatum</name>
    <dbReference type="NCBI Taxonomy" id="373712"/>
    <lineage>
        <taxon>Eukaryota</taxon>
        <taxon>Fungi</taxon>
        <taxon>Dikarya</taxon>
        <taxon>Ascomycota</taxon>
        <taxon>Pezizomycotina</taxon>
        <taxon>Lecanoromycetes</taxon>
        <taxon>OSLEUM clade</taxon>
        <taxon>Lecanoromycetidae</taxon>
        <taxon>Lecanorales</taxon>
        <taxon>Lecanorineae</taxon>
        <taxon>Stereocaulaceae</taxon>
        <taxon>Stereocaulon</taxon>
    </lineage>
</organism>
<protein>
    <submittedName>
        <fullName evidence="2">Uncharacterized protein</fullName>
    </submittedName>
</protein>
<evidence type="ECO:0000256" key="1">
    <source>
        <dbReference type="SAM" id="MobiDB-lite"/>
    </source>
</evidence>
<dbReference type="EMBL" id="JBEFKJ010000028">
    <property type="protein sequence ID" value="KAL2038971.1"/>
    <property type="molecule type" value="Genomic_DNA"/>
</dbReference>
<comment type="caution">
    <text evidence="2">The sequence shown here is derived from an EMBL/GenBank/DDBJ whole genome shotgun (WGS) entry which is preliminary data.</text>
</comment>
<gene>
    <name evidence="2" type="ORF">N7G274_008311</name>
</gene>
<evidence type="ECO:0000313" key="3">
    <source>
        <dbReference type="Proteomes" id="UP001590950"/>
    </source>
</evidence>
<feature type="region of interest" description="Disordered" evidence="1">
    <location>
        <begin position="35"/>
        <end position="139"/>
    </location>
</feature>
<name>A0ABR4A1X9_9LECA</name>
<dbReference type="Proteomes" id="UP001590950">
    <property type="component" value="Unassembled WGS sequence"/>
</dbReference>
<accession>A0ABR4A1X9</accession>
<keyword evidence="3" id="KW-1185">Reference proteome</keyword>
<proteinExistence type="predicted"/>